<dbReference type="Proteomes" id="UP001320831">
    <property type="component" value="Unassembled WGS sequence"/>
</dbReference>
<organism evidence="5 6">
    <name type="scientific">Chelativorans salis</name>
    <dbReference type="NCBI Taxonomy" id="2978478"/>
    <lineage>
        <taxon>Bacteria</taxon>
        <taxon>Pseudomonadati</taxon>
        <taxon>Pseudomonadota</taxon>
        <taxon>Alphaproteobacteria</taxon>
        <taxon>Hyphomicrobiales</taxon>
        <taxon>Phyllobacteriaceae</taxon>
        <taxon>Chelativorans</taxon>
    </lineage>
</organism>
<keyword evidence="2" id="KW-0520">NAD</keyword>
<feature type="domain" description="6-phosphogluconate dehydrogenase NADP-binding" evidence="3">
    <location>
        <begin position="7"/>
        <end position="162"/>
    </location>
</feature>
<evidence type="ECO:0000256" key="2">
    <source>
        <dbReference type="ARBA" id="ARBA00023027"/>
    </source>
</evidence>
<proteinExistence type="predicted"/>
<dbReference type="InterPro" id="IPR029154">
    <property type="entry name" value="HIBADH-like_NADP-bd"/>
</dbReference>
<protein>
    <submittedName>
        <fullName evidence="5">NAD(P)-dependent oxidoreductase</fullName>
    </submittedName>
</protein>
<comment type="caution">
    <text evidence="5">The sequence shown here is derived from an EMBL/GenBank/DDBJ whole genome shotgun (WGS) entry which is preliminary data.</text>
</comment>
<evidence type="ECO:0000259" key="4">
    <source>
        <dbReference type="Pfam" id="PF14833"/>
    </source>
</evidence>
<dbReference type="Pfam" id="PF14833">
    <property type="entry name" value="NAD_binding_11"/>
    <property type="match status" value="1"/>
</dbReference>
<dbReference type="PANTHER" id="PTHR43580:SF2">
    <property type="entry name" value="CYTOKINE-LIKE NUCLEAR FACTOR N-PAC"/>
    <property type="match status" value="1"/>
</dbReference>
<evidence type="ECO:0000259" key="3">
    <source>
        <dbReference type="Pfam" id="PF03446"/>
    </source>
</evidence>
<keyword evidence="1" id="KW-0560">Oxidoreductase</keyword>
<dbReference type="Gene3D" id="3.40.50.720">
    <property type="entry name" value="NAD(P)-binding Rossmann-like Domain"/>
    <property type="match status" value="1"/>
</dbReference>
<dbReference type="InterPro" id="IPR051265">
    <property type="entry name" value="HIBADH-related_NP60_sf"/>
</dbReference>
<name>A0ABT2LJ40_9HYPH</name>
<evidence type="ECO:0000313" key="5">
    <source>
        <dbReference type="EMBL" id="MCT7374600.1"/>
    </source>
</evidence>
<dbReference type="InterPro" id="IPR008927">
    <property type="entry name" value="6-PGluconate_DH-like_C_sf"/>
</dbReference>
<dbReference type="Gene3D" id="1.10.1040.10">
    <property type="entry name" value="N-(1-d-carboxylethyl)-l-norvaline Dehydrogenase, domain 2"/>
    <property type="match status" value="1"/>
</dbReference>
<dbReference type="Pfam" id="PF03446">
    <property type="entry name" value="NAD_binding_2"/>
    <property type="match status" value="1"/>
</dbReference>
<keyword evidence="6" id="KW-1185">Reference proteome</keyword>
<dbReference type="PANTHER" id="PTHR43580">
    <property type="entry name" value="OXIDOREDUCTASE GLYR1-RELATED"/>
    <property type="match status" value="1"/>
</dbReference>
<evidence type="ECO:0000313" key="6">
    <source>
        <dbReference type="Proteomes" id="UP001320831"/>
    </source>
</evidence>
<sequence>MTEKPAIGWIGLGKLGLPIAGRIAEAGYSVTGYDPASDRLALAAGRGIEGTAAMESAARADVVFSCLPDDRALRAATLGEQGLLALMRKGAVFVEISTVSPEASAEVAKAAEAAGVHYLRVPISGNASIAHTGNLSCFASGPKEVFEEILPMLATFTRAQVHLGPGEEARYAKLAINLMMAATAVMLGESLALARRGKLDWQDMLDVLADSAAASPMVKYKVGPLAERDFTSTFSCKQMIKDLDLIIGAGRAGSVPMPLTALVRETYAAIVARGEGALDFIAPVKHTEWLAGLGEPERRTSRDADG</sequence>
<evidence type="ECO:0000256" key="1">
    <source>
        <dbReference type="ARBA" id="ARBA00023002"/>
    </source>
</evidence>
<dbReference type="RefSeq" id="WP_260901088.1">
    <property type="nucleotide sequence ID" value="NZ_JAOCZP010000002.1"/>
</dbReference>
<dbReference type="EMBL" id="JAOCZP010000002">
    <property type="protein sequence ID" value="MCT7374600.1"/>
    <property type="molecule type" value="Genomic_DNA"/>
</dbReference>
<dbReference type="SUPFAM" id="SSF48179">
    <property type="entry name" value="6-phosphogluconate dehydrogenase C-terminal domain-like"/>
    <property type="match status" value="1"/>
</dbReference>
<feature type="domain" description="3-hydroxyisobutyrate dehydrogenase-like NAD-binding" evidence="4">
    <location>
        <begin position="171"/>
        <end position="285"/>
    </location>
</feature>
<dbReference type="InterPro" id="IPR036291">
    <property type="entry name" value="NAD(P)-bd_dom_sf"/>
</dbReference>
<accession>A0ABT2LJ40</accession>
<dbReference type="InterPro" id="IPR013328">
    <property type="entry name" value="6PGD_dom2"/>
</dbReference>
<dbReference type="InterPro" id="IPR015815">
    <property type="entry name" value="HIBADH-related"/>
</dbReference>
<dbReference type="InterPro" id="IPR006115">
    <property type="entry name" value="6PGDH_NADP-bd"/>
</dbReference>
<reference evidence="5 6" key="1">
    <citation type="submission" date="2022-09" db="EMBL/GenBank/DDBJ databases">
        <title>Chelativorans salina sp. nov., a novel slightly halophilic bacterium isolated from a saline lake sediment enrichment.</title>
        <authorList>
            <person name="Gao L."/>
            <person name="Fang B.-Z."/>
            <person name="Li W.-J."/>
        </authorList>
    </citation>
    <scope>NUCLEOTIDE SEQUENCE [LARGE SCALE GENOMIC DNA]</scope>
    <source>
        <strain evidence="5 6">EGI FJ00035</strain>
    </source>
</reference>
<dbReference type="SUPFAM" id="SSF51735">
    <property type="entry name" value="NAD(P)-binding Rossmann-fold domains"/>
    <property type="match status" value="1"/>
</dbReference>
<dbReference type="PIRSF" id="PIRSF000103">
    <property type="entry name" value="HIBADH"/>
    <property type="match status" value="1"/>
</dbReference>
<gene>
    <name evidence="5" type="ORF">N5A92_06075</name>
</gene>